<feature type="transmembrane region" description="Helical" evidence="1">
    <location>
        <begin position="142"/>
        <end position="162"/>
    </location>
</feature>
<feature type="transmembrane region" description="Helical" evidence="1">
    <location>
        <begin position="44"/>
        <end position="64"/>
    </location>
</feature>
<dbReference type="AlphaFoldDB" id="A0A382PDJ8"/>
<feature type="transmembrane region" description="Helical" evidence="1">
    <location>
        <begin position="84"/>
        <end position="108"/>
    </location>
</feature>
<protein>
    <recommendedName>
        <fullName evidence="3">Transmembrane protein</fullName>
    </recommendedName>
</protein>
<proteinExistence type="predicted"/>
<keyword evidence="1" id="KW-0472">Membrane</keyword>
<evidence type="ECO:0000256" key="1">
    <source>
        <dbReference type="SAM" id="Phobius"/>
    </source>
</evidence>
<sequence length="213" mass="24218">MSETPVVIRPGYIIGPRQDAFWFLTLPFAAVVFALTAQRHLPGGALAAIALWVTVPHHFVTWLRVYGSSDEFSRFRERFIVGPILMILGTYLLIQYAPLSLVLLVTLWDHQHSLMQQYGFARVYDFKAKAGSRMTGRFDLGLNWILFVNMLVVSPLFSVIWVRMLHEWHVAIDASAVLLVQQISWTVTGAGMAVYVGHTVWCLRRGYPINPMK</sequence>
<reference evidence="2" key="1">
    <citation type="submission" date="2018-05" db="EMBL/GenBank/DDBJ databases">
        <authorList>
            <person name="Lanie J.A."/>
            <person name="Ng W.-L."/>
            <person name="Kazmierczak K.M."/>
            <person name="Andrzejewski T.M."/>
            <person name="Davidsen T.M."/>
            <person name="Wayne K.J."/>
            <person name="Tettelin H."/>
            <person name="Glass J.I."/>
            <person name="Rusch D."/>
            <person name="Podicherti R."/>
            <person name="Tsui H.-C.T."/>
            <person name="Winkler M.E."/>
        </authorList>
    </citation>
    <scope>NUCLEOTIDE SEQUENCE</scope>
</reference>
<gene>
    <name evidence="2" type="ORF">METZ01_LOCUS323801</name>
</gene>
<organism evidence="2">
    <name type="scientific">marine metagenome</name>
    <dbReference type="NCBI Taxonomy" id="408172"/>
    <lineage>
        <taxon>unclassified sequences</taxon>
        <taxon>metagenomes</taxon>
        <taxon>ecological metagenomes</taxon>
    </lineage>
</organism>
<feature type="non-terminal residue" evidence="2">
    <location>
        <position position="213"/>
    </location>
</feature>
<feature type="transmembrane region" description="Helical" evidence="1">
    <location>
        <begin position="182"/>
        <end position="203"/>
    </location>
</feature>
<dbReference type="EMBL" id="UINC01106347">
    <property type="protein sequence ID" value="SVC70947.1"/>
    <property type="molecule type" value="Genomic_DNA"/>
</dbReference>
<keyword evidence="1" id="KW-0812">Transmembrane</keyword>
<evidence type="ECO:0008006" key="3">
    <source>
        <dbReference type="Google" id="ProtNLM"/>
    </source>
</evidence>
<name>A0A382PDJ8_9ZZZZ</name>
<feature type="transmembrane region" description="Helical" evidence="1">
    <location>
        <begin position="20"/>
        <end position="37"/>
    </location>
</feature>
<keyword evidence="1" id="KW-1133">Transmembrane helix</keyword>
<evidence type="ECO:0000313" key="2">
    <source>
        <dbReference type="EMBL" id="SVC70947.1"/>
    </source>
</evidence>
<accession>A0A382PDJ8</accession>